<gene>
    <name evidence="2" type="ORF">FNV43_RR10949</name>
</gene>
<comment type="caution">
    <text evidence="2">The sequence shown here is derived from an EMBL/GenBank/DDBJ whole genome shotgun (WGS) entry which is preliminary data.</text>
</comment>
<protein>
    <submittedName>
        <fullName evidence="2">Uncharacterized protein</fullName>
    </submittedName>
</protein>
<reference evidence="2" key="1">
    <citation type="submission" date="2020-03" db="EMBL/GenBank/DDBJ databases">
        <title>A high-quality chromosome-level genome assembly of a woody plant with both climbing and erect habits, Rhamnella rubrinervis.</title>
        <authorList>
            <person name="Lu Z."/>
            <person name="Yang Y."/>
            <person name="Zhu X."/>
            <person name="Sun Y."/>
        </authorList>
    </citation>
    <scope>NUCLEOTIDE SEQUENCE</scope>
    <source>
        <strain evidence="2">BYM</strain>
        <tissue evidence="2">Leaf</tissue>
    </source>
</reference>
<sequence>MASQSLFPDSHPIFFVSLLYGNGTQNVQHRNSSSFAEAYLQIAFACLQSPKLVQTHRCNEFFSIYHRQSLLGRGLESRHIWDFNLGRLREHEESSPLEVAYGANDAGFNNTNNPVASQRAVTSKSNNLPIGKPTSGVALGKNNGSSASKDMHFMEESFLVRSDSLRTAATSKANILMLAVNGGNARQHYKEKKKTQRTYYTLYELGRDEQRVALVAAVNNGKDVINLNKVGLVSPKGSKGVLEELEEDIHKNIFTVII</sequence>
<evidence type="ECO:0000313" key="2">
    <source>
        <dbReference type="EMBL" id="KAF3445772.1"/>
    </source>
</evidence>
<dbReference type="AlphaFoldDB" id="A0A8K0H4Q0"/>
<dbReference type="OrthoDB" id="153872at2759"/>
<accession>A0A8K0H4Q0</accession>
<name>A0A8K0H4Q0_9ROSA</name>
<evidence type="ECO:0000313" key="3">
    <source>
        <dbReference type="Proteomes" id="UP000796880"/>
    </source>
</evidence>
<dbReference type="EMBL" id="VOIH02000005">
    <property type="protein sequence ID" value="KAF3445772.1"/>
    <property type="molecule type" value="Genomic_DNA"/>
</dbReference>
<organism evidence="2 3">
    <name type="scientific">Rhamnella rubrinervis</name>
    <dbReference type="NCBI Taxonomy" id="2594499"/>
    <lineage>
        <taxon>Eukaryota</taxon>
        <taxon>Viridiplantae</taxon>
        <taxon>Streptophyta</taxon>
        <taxon>Embryophyta</taxon>
        <taxon>Tracheophyta</taxon>
        <taxon>Spermatophyta</taxon>
        <taxon>Magnoliopsida</taxon>
        <taxon>eudicotyledons</taxon>
        <taxon>Gunneridae</taxon>
        <taxon>Pentapetalae</taxon>
        <taxon>rosids</taxon>
        <taxon>fabids</taxon>
        <taxon>Rosales</taxon>
        <taxon>Rhamnaceae</taxon>
        <taxon>rhamnoid group</taxon>
        <taxon>Rhamneae</taxon>
        <taxon>Rhamnella</taxon>
    </lineage>
</organism>
<evidence type="ECO:0000256" key="1">
    <source>
        <dbReference type="SAM" id="MobiDB-lite"/>
    </source>
</evidence>
<proteinExistence type="predicted"/>
<keyword evidence="3" id="KW-1185">Reference proteome</keyword>
<dbReference type="Proteomes" id="UP000796880">
    <property type="component" value="Unassembled WGS sequence"/>
</dbReference>
<feature type="region of interest" description="Disordered" evidence="1">
    <location>
        <begin position="122"/>
        <end position="141"/>
    </location>
</feature>